<dbReference type="EMBL" id="PFFO01000058">
    <property type="protein sequence ID" value="PIW08228.1"/>
    <property type="molecule type" value="Genomic_DNA"/>
</dbReference>
<dbReference type="Proteomes" id="UP000230556">
    <property type="component" value="Unassembled WGS sequence"/>
</dbReference>
<comment type="caution">
    <text evidence="1">The sequence shown here is derived from an EMBL/GenBank/DDBJ whole genome shotgun (WGS) entry which is preliminary data.</text>
</comment>
<name>A0A2M7FQL4_9BACT</name>
<dbReference type="AlphaFoldDB" id="A0A2M7FQL4"/>
<organism evidence="1 2">
    <name type="scientific">Candidatus Collierbacteria bacterium CG17_big_fil_post_rev_8_21_14_2_50_45_7</name>
    <dbReference type="NCBI Taxonomy" id="1974536"/>
    <lineage>
        <taxon>Bacteria</taxon>
        <taxon>Candidatus Collieribacteriota</taxon>
    </lineage>
</organism>
<protein>
    <submittedName>
        <fullName evidence="1">Uncharacterized protein</fullName>
    </submittedName>
</protein>
<proteinExistence type="predicted"/>
<evidence type="ECO:0000313" key="1">
    <source>
        <dbReference type="EMBL" id="PIW08228.1"/>
    </source>
</evidence>
<evidence type="ECO:0000313" key="2">
    <source>
        <dbReference type="Proteomes" id="UP000230556"/>
    </source>
</evidence>
<accession>A0A2M7FQL4</accession>
<gene>
    <name evidence="1" type="ORF">COW38_01165</name>
</gene>
<sequence length="60" mass="6797">MSTIPLKVKQRVTLFLKPSILKHARAEAIIEEITLTKIVEKSLIAYLPAEIVIKKVDLEI</sequence>
<reference evidence="2" key="1">
    <citation type="submission" date="2017-09" db="EMBL/GenBank/DDBJ databases">
        <title>Depth-based differentiation of microbial function through sediment-hosted aquifers and enrichment of novel symbionts in the deep terrestrial subsurface.</title>
        <authorList>
            <person name="Probst A.J."/>
            <person name="Ladd B."/>
            <person name="Jarett J.K."/>
            <person name="Geller-Mcgrath D.E."/>
            <person name="Sieber C.M.K."/>
            <person name="Emerson J.B."/>
            <person name="Anantharaman K."/>
            <person name="Thomas B.C."/>
            <person name="Malmstrom R."/>
            <person name="Stieglmeier M."/>
            <person name="Klingl A."/>
            <person name="Woyke T."/>
            <person name="Ryan C.M."/>
            <person name="Banfield J.F."/>
        </authorList>
    </citation>
    <scope>NUCLEOTIDE SEQUENCE [LARGE SCALE GENOMIC DNA]</scope>
</reference>